<proteinExistence type="inferred from homology"/>
<dbReference type="SUPFAM" id="SSF47781">
    <property type="entry name" value="RuvA domain 2-like"/>
    <property type="match status" value="1"/>
</dbReference>
<dbReference type="EC" id="6.5.1.2" evidence="11"/>
<feature type="binding site" evidence="11">
    <location>
        <position position="443"/>
    </location>
    <ligand>
        <name>Zn(2+)</name>
        <dbReference type="ChEBI" id="CHEBI:29105"/>
    </ligand>
</feature>
<reference evidence="13 14" key="1">
    <citation type="journal article" date="2016" name="Sci. Rep.">
        <title>Metabolic traits of an uncultured archaeal lineage -MSBL1- from brine pools of the Red Sea.</title>
        <authorList>
            <person name="Mwirichia R."/>
            <person name="Alam I."/>
            <person name="Rashid M."/>
            <person name="Vinu M."/>
            <person name="Ba-Alawi W."/>
            <person name="Anthony Kamau A."/>
            <person name="Kamanda Ngugi D."/>
            <person name="Goker M."/>
            <person name="Klenk H.P."/>
            <person name="Bajic V."/>
            <person name="Stingl U."/>
        </authorList>
    </citation>
    <scope>NUCLEOTIDE SEQUENCE [LARGE SCALE GENOMIC DNA]</scope>
    <source>
        <strain evidence="13">SCGC-AAA259D14</strain>
    </source>
</reference>
<dbReference type="EMBL" id="LHXL01000024">
    <property type="protein sequence ID" value="KXA89748.1"/>
    <property type="molecule type" value="Genomic_DNA"/>
</dbReference>
<feature type="binding site" evidence="11">
    <location>
        <position position="421"/>
    </location>
    <ligand>
        <name>Zn(2+)</name>
        <dbReference type="ChEBI" id="CHEBI:29105"/>
    </ligand>
</feature>
<dbReference type="InterPro" id="IPR036420">
    <property type="entry name" value="BRCT_dom_sf"/>
</dbReference>
<dbReference type="PIRSF" id="PIRSF001604">
    <property type="entry name" value="LigA"/>
    <property type="match status" value="1"/>
</dbReference>
<keyword evidence="2 11" id="KW-0436">Ligase</keyword>
<evidence type="ECO:0000256" key="3">
    <source>
        <dbReference type="ARBA" id="ARBA00022705"/>
    </source>
</evidence>
<evidence type="ECO:0000313" key="13">
    <source>
        <dbReference type="EMBL" id="KXA89748.1"/>
    </source>
</evidence>
<dbReference type="PANTHER" id="PTHR23389:SF9">
    <property type="entry name" value="DNA LIGASE"/>
    <property type="match status" value="1"/>
</dbReference>
<dbReference type="Gene3D" id="6.20.10.30">
    <property type="match status" value="1"/>
</dbReference>
<keyword evidence="13" id="KW-0560">Oxidoreductase</keyword>
<dbReference type="SUPFAM" id="SSF50249">
    <property type="entry name" value="Nucleic acid-binding proteins"/>
    <property type="match status" value="1"/>
</dbReference>
<dbReference type="InterPro" id="IPR041663">
    <property type="entry name" value="DisA/LigA_HHH"/>
</dbReference>
<dbReference type="SMART" id="SM00292">
    <property type="entry name" value="BRCT"/>
    <property type="match status" value="1"/>
</dbReference>
<name>A0A133U6F2_9EURY</name>
<dbReference type="SMART" id="SM00532">
    <property type="entry name" value="LIGANc"/>
    <property type="match status" value="1"/>
</dbReference>
<feature type="binding site" evidence="11">
    <location>
        <position position="331"/>
    </location>
    <ligand>
        <name>NAD(+)</name>
        <dbReference type="ChEBI" id="CHEBI:57540"/>
    </ligand>
</feature>
<dbReference type="PATRIC" id="fig|1698261.3.peg.429"/>
<keyword evidence="11" id="KW-0464">Manganese</keyword>
<dbReference type="InterPro" id="IPR001357">
    <property type="entry name" value="BRCT_dom"/>
</dbReference>
<dbReference type="InterPro" id="IPR033136">
    <property type="entry name" value="DNA_ligase_CS"/>
</dbReference>
<feature type="binding site" evidence="11">
    <location>
        <position position="424"/>
    </location>
    <ligand>
        <name>Zn(2+)</name>
        <dbReference type="ChEBI" id="CHEBI:29105"/>
    </ligand>
</feature>
<dbReference type="PROSITE" id="PS50172">
    <property type="entry name" value="BRCT"/>
    <property type="match status" value="1"/>
</dbReference>
<feature type="binding site" evidence="11">
    <location>
        <begin position="105"/>
        <end position="106"/>
    </location>
    <ligand>
        <name>NAD(+)</name>
        <dbReference type="ChEBI" id="CHEBI:57540"/>
    </ligand>
</feature>
<feature type="binding site" evidence="11">
    <location>
        <position position="134"/>
    </location>
    <ligand>
        <name>NAD(+)</name>
        <dbReference type="ChEBI" id="CHEBI:57540"/>
    </ligand>
</feature>
<dbReference type="Proteomes" id="UP000070589">
    <property type="component" value="Unassembled WGS sequence"/>
</dbReference>
<keyword evidence="5 11" id="KW-0227">DNA damage</keyword>
<comment type="caution">
    <text evidence="13">The sequence shown here is derived from an EMBL/GenBank/DDBJ whole genome shotgun (WGS) entry which is preliminary data.</text>
</comment>
<dbReference type="Gene3D" id="1.10.150.20">
    <property type="entry name" value="5' to 3' exonuclease, C-terminal subdomain"/>
    <property type="match status" value="2"/>
</dbReference>
<dbReference type="Pfam" id="PF14520">
    <property type="entry name" value="HHH_5"/>
    <property type="match status" value="1"/>
</dbReference>
<comment type="catalytic activity">
    <reaction evidence="10 11">
        <text>NAD(+) + (deoxyribonucleotide)n-3'-hydroxyl + 5'-phospho-(deoxyribonucleotide)m = (deoxyribonucleotide)n+m + AMP + beta-nicotinamide D-nucleotide.</text>
        <dbReference type="EC" id="6.5.1.2"/>
    </reaction>
</comment>
<feature type="domain" description="BRCT" evidence="12">
    <location>
        <begin position="597"/>
        <end position="679"/>
    </location>
</feature>
<dbReference type="NCBIfam" id="TIGR00575">
    <property type="entry name" value="dnlj"/>
    <property type="match status" value="1"/>
</dbReference>
<dbReference type="InterPro" id="IPR012340">
    <property type="entry name" value="NA-bd_OB-fold"/>
</dbReference>
<dbReference type="HAMAP" id="MF_01588">
    <property type="entry name" value="DNA_ligase_A"/>
    <property type="match status" value="1"/>
</dbReference>
<dbReference type="Pfam" id="PF12826">
    <property type="entry name" value="HHH_2"/>
    <property type="match status" value="1"/>
</dbReference>
<keyword evidence="9 11" id="KW-0234">DNA repair</keyword>
<comment type="function">
    <text evidence="1 11">DNA ligase that catalyzes the formation of phosphodiester linkages between 5'-phosphoryl and 3'-hydroxyl groups in double-stranded DNA using NAD as a coenzyme and as the energy source for the reaction. It is essential for DNA replication and repair of damaged DNA.</text>
</comment>
<dbReference type="GO" id="GO:0051213">
    <property type="term" value="F:dioxygenase activity"/>
    <property type="evidence" value="ECO:0007669"/>
    <property type="project" value="UniProtKB-KW"/>
</dbReference>
<dbReference type="GO" id="GO:0003911">
    <property type="term" value="F:DNA ligase (NAD+) activity"/>
    <property type="evidence" value="ECO:0007669"/>
    <property type="project" value="UniProtKB-UniRule"/>
</dbReference>
<evidence type="ECO:0000256" key="4">
    <source>
        <dbReference type="ARBA" id="ARBA00022723"/>
    </source>
</evidence>
<comment type="cofactor">
    <cofactor evidence="11">
        <name>Mg(2+)</name>
        <dbReference type="ChEBI" id="CHEBI:18420"/>
    </cofactor>
    <cofactor evidence="11">
        <name>Mn(2+)</name>
        <dbReference type="ChEBI" id="CHEBI:29035"/>
    </cofactor>
</comment>
<evidence type="ECO:0000256" key="5">
    <source>
        <dbReference type="ARBA" id="ARBA00022763"/>
    </source>
</evidence>
<keyword evidence="4 11" id="KW-0479">Metal-binding</keyword>
<feature type="binding site" evidence="11">
    <location>
        <begin position="57"/>
        <end position="61"/>
    </location>
    <ligand>
        <name>NAD(+)</name>
        <dbReference type="ChEBI" id="CHEBI:57540"/>
    </ligand>
</feature>
<feature type="binding site" evidence="11">
    <location>
        <position position="307"/>
    </location>
    <ligand>
        <name>NAD(+)</name>
        <dbReference type="ChEBI" id="CHEBI:57540"/>
    </ligand>
</feature>
<evidence type="ECO:0000256" key="11">
    <source>
        <dbReference type="HAMAP-Rule" id="MF_01588"/>
    </source>
</evidence>
<dbReference type="InterPro" id="IPR003583">
    <property type="entry name" value="Hlx-hairpin-Hlx_DNA-bd_motif"/>
</dbReference>
<dbReference type="Gene3D" id="1.10.287.610">
    <property type="entry name" value="Helix hairpin bin"/>
    <property type="match status" value="1"/>
</dbReference>
<keyword evidence="6 11" id="KW-0862">Zinc</keyword>
<dbReference type="Gene3D" id="3.40.50.10190">
    <property type="entry name" value="BRCT domain"/>
    <property type="match status" value="1"/>
</dbReference>
<comment type="similarity">
    <text evidence="11">Belongs to the NAD-dependent DNA ligase family. LigA subfamily.</text>
</comment>
<dbReference type="GO" id="GO:0046872">
    <property type="term" value="F:metal ion binding"/>
    <property type="evidence" value="ECO:0007669"/>
    <property type="project" value="UniProtKB-KW"/>
</dbReference>
<dbReference type="Pfam" id="PF00533">
    <property type="entry name" value="BRCT"/>
    <property type="match status" value="1"/>
</dbReference>
<gene>
    <name evidence="11 13" type="primary">ligA</name>
    <name evidence="13" type="ORF">AKJ62_02405</name>
</gene>
<dbReference type="InterPro" id="IPR001679">
    <property type="entry name" value="DNA_ligase"/>
</dbReference>
<feature type="binding site" evidence="11">
    <location>
        <position position="157"/>
    </location>
    <ligand>
        <name>NAD(+)</name>
        <dbReference type="ChEBI" id="CHEBI:57540"/>
    </ligand>
</feature>
<evidence type="ECO:0000313" key="14">
    <source>
        <dbReference type="Proteomes" id="UP000070589"/>
    </source>
</evidence>
<dbReference type="FunFam" id="1.10.150.20:FF:000007">
    <property type="entry name" value="DNA ligase"/>
    <property type="match status" value="1"/>
</dbReference>
<dbReference type="CDD" id="cd00114">
    <property type="entry name" value="LIGANc"/>
    <property type="match status" value="1"/>
</dbReference>
<dbReference type="Pfam" id="PF01653">
    <property type="entry name" value="DNA_ligase_aden"/>
    <property type="match status" value="1"/>
</dbReference>
<accession>A0A133U6F2</accession>
<dbReference type="PROSITE" id="PS01056">
    <property type="entry name" value="DNA_LIGASE_N2"/>
    <property type="match status" value="1"/>
</dbReference>
<dbReference type="PANTHER" id="PTHR23389">
    <property type="entry name" value="CHROMOSOME TRANSMISSION FIDELITY FACTOR 18"/>
    <property type="match status" value="1"/>
</dbReference>
<dbReference type="Pfam" id="PF03120">
    <property type="entry name" value="OB_DNA_ligase"/>
    <property type="match status" value="1"/>
</dbReference>
<keyword evidence="3 11" id="KW-0235">DNA replication</keyword>
<dbReference type="InterPro" id="IPR004149">
    <property type="entry name" value="Znf_DNAligase_C4"/>
</dbReference>
<dbReference type="NCBIfam" id="NF005932">
    <property type="entry name" value="PRK07956.1"/>
    <property type="match status" value="1"/>
</dbReference>
<dbReference type="InterPro" id="IPR013839">
    <property type="entry name" value="DNAligase_adenylation"/>
</dbReference>
<dbReference type="GO" id="GO:0006260">
    <property type="term" value="P:DNA replication"/>
    <property type="evidence" value="ECO:0007669"/>
    <property type="project" value="UniProtKB-KW"/>
</dbReference>
<dbReference type="GO" id="GO:0006281">
    <property type="term" value="P:DNA repair"/>
    <property type="evidence" value="ECO:0007669"/>
    <property type="project" value="UniProtKB-KW"/>
</dbReference>
<sequence length="679" mass="76993">MVDEPRDNPYIRDPDLDFKEIGDMSKEDAKEEVEDLREAIEHHDYLYYIKNDPVISDTVYDTLFNRLATLEREFGLVEENSPTQRVGGEPLDSFETREHVREMLSLDSSEDEEEVRRFDERVRREVGEVSYSIEPKFDGFSVEVVYLEGEFDRAITRGDGMSGDDVSKNVKTIRTVPLKLNKAPELLSVRGEIYMPKSGFHELNEERLKKGKEPFANPRNAAAGTIRQLDPNIVAERPLSIFFYDILDCSQEVKTQRETFELLKSIGLRVNDLNDLVNEIDDFIDYRNEIMKMRDELEYDIDGVVAKVNDIDKREEMGKTARHPRWAFAYKFPPKISETKVRKIIVQVGRTGKLTPVALLDPVDIKGVTVSRATLHNEEIVKKLGVTNGSKVKVERAGDVIPEIEEVVEKSEGEFSMPNSCPVCGSDVVEEGKYHFCTGGISCPAQLIGSLQHFCSKAAMDIEGVGEKVARKLVEEGLIETVADVYSLTKDDLVELEKFGEKSADNLLGQIEESRETDLASFIYALGIRHVGRERARLLAENFSLQELENAEKEELEQIEDLGPEVSASIYSFFRNENNIQTLNRLKDAVGEFERLKVGDEFEGVKMVFTGSVRGYTRDELKELMEDHGADVTSSVSNETDFLISGEKPGSTKLEKAEELDIEILSVDEFEKKFLNKIT</sequence>
<protein>
    <recommendedName>
        <fullName evidence="11">DNA ligase</fullName>
        <ecNumber evidence="11">6.5.1.2</ecNumber>
    </recommendedName>
    <alternativeName>
        <fullName evidence="11">Polydeoxyribonucleotide synthase [NAD(+)]</fullName>
    </alternativeName>
</protein>
<evidence type="ECO:0000259" key="12">
    <source>
        <dbReference type="PROSITE" id="PS50172"/>
    </source>
</evidence>
<evidence type="ECO:0000256" key="6">
    <source>
        <dbReference type="ARBA" id="ARBA00022833"/>
    </source>
</evidence>
<dbReference type="InterPro" id="IPR010994">
    <property type="entry name" value="RuvA_2-like"/>
</dbReference>
<dbReference type="InterPro" id="IPR004150">
    <property type="entry name" value="NAD_DNA_ligase_OB"/>
</dbReference>
<feature type="binding site" evidence="11">
    <location>
        <position position="192"/>
    </location>
    <ligand>
        <name>NAD(+)</name>
        <dbReference type="ChEBI" id="CHEBI:57540"/>
    </ligand>
</feature>
<evidence type="ECO:0000256" key="9">
    <source>
        <dbReference type="ARBA" id="ARBA00023204"/>
    </source>
</evidence>
<evidence type="ECO:0000256" key="7">
    <source>
        <dbReference type="ARBA" id="ARBA00022842"/>
    </source>
</evidence>
<feature type="active site" description="N6-AMP-lysine intermediate" evidence="11">
    <location>
        <position position="136"/>
    </location>
</feature>
<dbReference type="InterPro" id="IPR013840">
    <property type="entry name" value="DNAligase_N"/>
</dbReference>
<dbReference type="Pfam" id="PF03119">
    <property type="entry name" value="DNA_ligase_ZBD"/>
    <property type="match status" value="1"/>
</dbReference>
<dbReference type="GO" id="GO:0003677">
    <property type="term" value="F:DNA binding"/>
    <property type="evidence" value="ECO:0007669"/>
    <property type="project" value="InterPro"/>
</dbReference>
<evidence type="ECO:0000256" key="1">
    <source>
        <dbReference type="ARBA" id="ARBA00004067"/>
    </source>
</evidence>
<evidence type="ECO:0000256" key="10">
    <source>
        <dbReference type="ARBA" id="ARBA00034005"/>
    </source>
</evidence>
<feature type="binding site" evidence="11">
    <location>
        <position position="437"/>
    </location>
    <ligand>
        <name>Zn(2+)</name>
        <dbReference type="ChEBI" id="CHEBI:29105"/>
    </ligand>
</feature>
<evidence type="ECO:0000256" key="8">
    <source>
        <dbReference type="ARBA" id="ARBA00023027"/>
    </source>
</evidence>
<dbReference type="SUPFAM" id="SSF52113">
    <property type="entry name" value="BRCT domain"/>
    <property type="match status" value="1"/>
</dbReference>
<dbReference type="FunFam" id="3.30.470.30:FF:000001">
    <property type="entry name" value="DNA ligase"/>
    <property type="match status" value="1"/>
</dbReference>
<dbReference type="Gene3D" id="3.30.470.30">
    <property type="entry name" value="DNA ligase/mRNA capping enzyme"/>
    <property type="match status" value="1"/>
</dbReference>
<keyword evidence="7 11" id="KW-0460">Magnesium</keyword>
<dbReference type="CDD" id="cd17748">
    <property type="entry name" value="BRCT_DNA_ligase_like"/>
    <property type="match status" value="1"/>
</dbReference>
<keyword evidence="13" id="KW-0223">Dioxygenase</keyword>
<organism evidence="13 14">
    <name type="scientific">candidate division MSBL1 archaeon SCGC-AAA259D14</name>
    <dbReference type="NCBI Taxonomy" id="1698261"/>
    <lineage>
        <taxon>Archaea</taxon>
        <taxon>Methanobacteriati</taxon>
        <taxon>Methanobacteriota</taxon>
        <taxon>candidate division MSBL1</taxon>
    </lineage>
</organism>
<keyword evidence="14" id="KW-1185">Reference proteome</keyword>
<dbReference type="Gene3D" id="2.40.50.140">
    <property type="entry name" value="Nucleic acid-binding proteins"/>
    <property type="match status" value="1"/>
</dbReference>
<dbReference type="SMART" id="SM00278">
    <property type="entry name" value="HhH1"/>
    <property type="match status" value="4"/>
</dbReference>
<keyword evidence="8 11" id="KW-0520">NAD</keyword>
<dbReference type="AlphaFoldDB" id="A0A133U6F2"/>
<dbReference type="SUPFAM" id="SSF56091">
    <property type="entry name" value="DNA ligase/mRNA capping enzyme, catalytic domain"/>
    <property type="match status" value="1"/>
</dbReference>
<evidence type="ECO:0000256" key="2">
    <source>
        <dbReference type="ARBA" id="ARBA00022598"/>
    </source>
</evidence>